<keyword evidence="3" id="KW-1185">Reference proteome</keyword>
<dbReference type="Pfam" id="PF01610">
    <property type="entry name" value="DDE_Tnp_ISL3"/>
    <property type="match status" value="1"/>
</dbReference>
<accession>A0A1H8E581</accession>
<dbReference type="PANTHER" id="PTHR33498">
    <property type="entry name" value="TRANSPOSASE FOR INSERTION SEQUENCE ELEMENT IS1557"/>
    <property type="match status" value="1"/>
</dbReference>
<evidence type="ECO:0000313" key="2">
    <source>
        <dbReference type="EMBL" id="SEN14731.1"/>
    </source>
</evidence>
<dbReference type="STRING" id="215200.SAMN05216454_1011"/>
<dbReference type="InterPro" id="IPR047951">
    <property type="entry name" value="Transpos_ISL3"/>
</dbReference>
<evidence type="ECO:0000259" key="1">
    <source>
        <dbReference type="Pfam" id="PF01610"/>
    </source>
</evidence>
<dbReference type="RefSeq" id="WP_144019704.1">
    <property type="nucleotide sequence ID" value="NZ_FODF01000001.1"/>
</dbReference>
<dbReference type="OrthoDB" id="1696919at2"/>
<dbReference type="Proteomes" id="UP000199512">
    <property type="component" value="Unassembled WGS sequence"/>
</dbReference>
<organism evidence="2 3">
    <name type="scientific">Peptostreptococcus russellii</name>
    <dbReference type="NCBI Taxonomy" id="215200"/>
    <lineage>
        <taxon>Bacteria</taxon>
        <taxon>Bacillati</taxon>
        <taxon>Bacillota</taxon>
        <taxon>Clostridia</taxon>
        <taxon>Peptostreptococcales</taxon>
        <taxon>Peptostreptococcaceae</taxon>
        <taxon>Peptostreptococcus</taxon>
    </lineage>
</organism>
<dbReference type="InterPro" id="IPR002560">
    <property type="entry name" value="Transposase_DDE"/>
</dbReference>
<gene>
    <name evidence="2" type="ORF">SAMN05216454_1011</name>
</gene>
<name>A0A1H8E581_9FIRM</name>
<proteinExistence type="predicted"/>
<protein>
    <submittedName>
        <fullName evidence="2">Transposase</fullName>
    </submittedName>
</protein>
<evidence type="ECO:0000313" key="3">
    <source>
        <dbReference type="Proteomes" id="UP000199512"/>
    </source>
</evidence>
<dbReference type="EMBL" id="FODF01000001">
    <property type="protein sequence ID" value="SEN14731.1"/>
    <property type="molecule type" value="Genomic_DNA"/>
</dbReference>
<feature type="non-terminal residue" evidence="2">
    <location>
        <position position="1"/>
    </location>
</feature>
<dbReference type="PANTHER" id="PTHR33498:SF1">
    <property type="entry name" value="TRANSPOSASE FOR INSERTION SEQUENCE ELEMENT IS1557"/>
    <property type="match status" value="1"/>
</dbReference>
<reference evidence="2 3" key="1">
    <citation type="submission" date="2016-10" db="EMBL/GenBank/DDBJ databases">
        <authorList>
            <person name="de Groot N.N."/>
        </authorList>
    </citation>
    <scope>NUCLEOTIDE SEQUENCE [LARGE SCALE GENOMIC DNA]</scope>
    <source>
        <strain evidence="2 3">Calf135</strain>
    </source>
</reference>
<dbReference type="AlphaFoldDB" id="A0A1H8E581"/>
<sequence length="78" mass="9404">YNIINSSSDVCPYFFKVNLKSLKKRIHYVINSIKYSYTNAVVEGKNNMIKVFKRVSFGFRSYRNMRARILLRERFEIK</sequence>
<feature type="domain" description="Transposase IS204/IS1001/IS1096/IS1165 DDE" evidence="1">
    <location>
        <begin position="15"/>
        <end position="69"/>
    </location>
</feature>